<evidence type="ECO:0000256" key="3">
    <source>
        <dbReference type="ARBA" id="ARBA00022777"/>
    </source>
</evidence>
<dbReference type="InterPro" id="IPR011611">
    <property type="entry name" value="PfkB_dom"/>
</dbReference>
<dbReference type="EMBL" id="MFKG01000008">
    <property type="protein sequence ID" value="OGG40675.1"/>
    <property type="molecule type" value="Genomic_DNA"/>
</dbReference>
<dbReference type="PRINTS" id="PR00990">
    <property type="entry name" value="RIBOKINASE"/>
</dbReference>
<gene>
    <name evidence="5" type="ORF">A2116_00115</name>
</gene>
<evidence type="ECO:0000256" key="2">
    <source>
        <dbReference type="ARBA" id="ARBA00022679"/>
    </source>
</evidence>
<dbReference type="PANTHER" id="PTHR43320:SF3">
    <property type="entry name" value="CARBOHYDRATE KINASE PFKB DOMAIN-CONTAINING PROTEIN"/>
    <property type="match status" value="1"/>
</dbReference>
<evidence type="ECO:0000256" key="1">
    <source>
        <dbReference type="ARBA" id="ARBA00010688"/>
    </source>
</evidence>
<dbReference type="InterPro" id="IPR002139">
    <property type="entry name" value="Ribo/fructo_kinase"/>
</dbReference>
<keyword evidence="2" id="KW-0808">Transferase</keyword>
<protein>
    <recommendedName>
        <fullName evidence="4">Carbohydrate kinase PfkB domain-containing protein</fullName>
    </recommendedName>
</protein>
<accession>A0A1F6BUP5</accession>
<dbReference type="Pfam" id="PF00294">
    <property type="entry name" value="PfkB"/>
    <property type="match status" value="1"/>
</dbReference>
<dbReference type="InterPro" id="IPR052700">
    <property type="entry name" value="Carb_kinase_PfkB-like"/>
</dbReference>
<reference evidence="5 6" key="1">
    <citation type="journal article" date="2016" name="Nat. Commun.">
        <title>Thousands of microbial genomes shed light on interconnected biogeochemical processes in an aquifer system.</title>
        <authorList>
            <person name="Anantharaman K."/>
            <person name="Brown C.T."/>
            <person name="Hug L.A."/>
            <person name="Sharon I."/>
            <person name="Castelle C.J."/>
            <person name="Probst A.J."/>
            <person name="Thomas B.C."/>
            <person name="Singh A."/>
            <person name="Wilkins M.J."/>
            <person name="Karaoz U."/>
            <person name="Brodie E.L."/>
            <person name="Williams K.H."/>
            <person name="Hubbard S.S."/>
            <person name="Banfield J.F."/>
        </authorList>
    </citation>
    <scope>NUCLEOTIDE SEQUENCE [LARGE SCALE GENOMIC DNA]</scope>
</reference>
<evidence type="ECO:0000259" key="4">
    <source>
        <dbReference type="Pfam" id="PF00294"/>
    </source>
</evidence>
<dbReference type="GO" id="GO:0016301">
    <property type="term" value="F:kinase activity"/>
    <property type="evidence" value="ECO:0007669"/>
    <property type="project" value="UniProtKB-KW"/>
</dbReference>
<dbReference type="PANTHER" id="PTHR43320">
    <property type="entry name" value="SUGAR KINASE"/>
    <property type="match status" value="1"/>
</dbReference>
<comment type="caution">
    <text evidence="5">The sequence shown here is derived from an EMBL/GenBank/DDBJ whole genome shotgun (WGS) entry which is preliminary data.</text>
</comment>
<dbReference type="InterPro" id="IPR029056">
    <property type="entry name" value="Ribokinase-like"/>
</dbReference>
<comment type="similarity">
    <text evidence="1">Belongs to the carbohydrate kinase PfkB family.</text>
</comment>
<proteinExistence type="inferred from homology"/>
<name>A0A1F6BUP5_9BACT</name>
<sequence>MFDVITIGTATRDVFVRGASFKVLKDPVHLKKIGFKTGEAECLALGSKIEIEKPVLTLGGGAANAAVTFSRQGFRTAALVKIGNDEIGKEVIAALKQEKIKPLAAIDEKIGTAYSTILLAPGGERTVLVYRGASSDFREKEIPMRKLKCRWAYISPGTISIPLMQNVVSHLKKIGAKVAMNLSKHYLDAGVAKLRQILRSLDVVVVNREEASYLTGIDYGKEKAIFGKFDELVPGIAVMTDGRNGASISDGKYIYRAGIFPEKELIDRTGAGDAFGSGFVAGMMRKRDVCFALRLAAANSASVVEQVGAEEGILRKEDFKKKRWQYLDLDVEPL</sequence>
<dbReference type="Gene3D" id="3.40.1190.20">
    <property type="match status" value="1"/>
</dbReference>
<keyword evidence="3" id="KW-0418">Kinase</keyword>
<dbReference type="SUPFAM" id="SSF53613">
    <property type="entry name" value="Ribokinase-like"/>
    <property type="match status" value="1"/>
</dbReference>
<feature type="domain" description="Carbohydrate kinase PfkB" evidence="4">
    <location>
        <begin position="47"/>
        <end position="311"/>
    </location>
</feature>
<dbReference type="Proteomes" id="UP000179368">
    <property type="component" value="Unassembled WGS sequence"/>
</dbReference>
<dbReference type="AlphaFoldDB" id="A0A1F6BUP5"/>
<organism evidence="5 6">
    <name type="scientific">Candidatus Jorgensenbacteria bacterium GWA1_49_17</name>
    <dbReference type="NCBI Taxonomy" id="1798467"/>
    <lineage>
        <taxon>Bacteria</taxon>
        <taxon>Candidatus Joergenseniibacteriota</taxon>
    </lineage>
</organism>
<evidence type="ECO:0000313" key="6">
    <source>
        <dbReference type="Proteomes" id="UP000179368"/>
    </source>
</evidence>
<evidence type="ECO:0000313" key="5">
    <source>
        <dbReference type="EMBL" id="OGG40675.1"/>
    </source>
</evidence>